<keyword evidence="5" id="KW-0067">ATP-binding</keyword>
<comment type="similarity">
    <text evidence="1">Belongs to the carbohydrate kinase PfkB family.</text>
</comment>
<organism evidence="7 8">
    <name type="scientific">Metabacillus malikii</name>
    <dbReference type="NCBI Taxonomy" id="1504265"/>
    <lineage>
        <taxon>Bacteria</taxon>
        <taxon>Bacillati</taxon>
        <taxon>Bacillota</taxon>
        <taxon>Bacilli</taxon>
        <taxon>Bacillales</taxon>
        <taxon>Bacillaceae</taxon>
        <taxon>Metabacillus</taxon>
    </lineage>
</organism>
<evidence type="ECO:0000256" key="3">
    <source>
        <dbReference type="ARBA" id="ARBA00022741"/>
    </source>
</evidence>
<feature type="domain" description="Carbohydrate kinase PfkB" evidence="6">
    <location>
        <begin position="1"/>
        <end position="307"/>
    </location>
</feature>
<reference evidence="7 8" key="1">
    <citation type="submission" date="2023-07" db="EMBL/GenBank/DDBJ databases">
        <title>Genomic Encyclopedia of Type Strains, Phase IV (KMG-IV): sequencing the most valuable type-strain genomes for metagenomic binning, comparative biology and taxonomic classification.</title>
        <authorList>
            <person name="Goeker M."/>
        </authorList>
    </citation>
    <scope>NUCLEOTIDE SEQUENCE [LARGE SCALE GENOMIC DNA]</scope>
    <source>
        <strain evidence="7 8">DSM 29005</strain>
    </source>
</reference>
<dbReference type="InterPro" id="IPR029056">
    <property type="entry name" value="Ribokinase-like"/>
</dbReference>
<dbReference type="InterPro" id="IPR011611">
    <property type="entry name" value="PfkB_dom"/>
</dbReference>
<evidence type="ECO:0000256" key="2">
    <source>
        <dbReference type="ARBA" id="ARBA00022679"/>
    </source>
</evidence>
<dbReference type="InterPro" id="IPR050306">
    <property type="entry name" value="PfkB_Carbo_kinase"/>
</dbReference>
<dbReference type="EMBL" id="JAUSUD010000030">
    <property type="protein sequence ID" value="MDQ0233089.1"/>
    <property type="molecule type" value="Genomic_DNA"/>
</dbReference>
<dbReference type="GO" id="GO:0016301">
    <property type="term" value="F:kinase activity"/>
    <property type="evidence" value="ECO:0007669"/>
    <property type="project" value="UniProtKB-KW"/>
</dbReference>
<dbReference type="PANTHER" id="PTHR43085:SF1">
    <property type="entry name" value="PSEUDOURIDINE KINASE-RELATED"/>
    <property type="match status" value="1"/>
</dbReference>
<gene>
    <name evidence="7" type="ORF">J2S19_004430</name>
</gene>
<keyword evidence="2" id="KW-0808">Transferase</keyword>
<keyword evidence="4 7" id="KW-0418">Kinase</keyword>
<dbReference type="InterPro" id="IPR002139">
    <property type="entry name" value="Ribo/fructo_kinase"/>
</dbReference>
<dbReference type="Pfam" id="PF00294">
    <property type="entry name" value="PfkB"/>
    <property type="match status" value="1"/>
</dbReference>
<comment type="caution">
    <text evidence="7">The sequence shown here is derived from an EMBL/GenBank/DDBJ whole genome shotgun (WGS) entry which is preliminary data.</text>
</comment>
<name>A0ABT9ZMF1_9BACI</name>
<proteinExistence type="inferred from homology"/>
<sequence>MKDVTALGELLIDFTPSGRGEQDNPMFEANPGGAPSNVLVALAWLGLETAFIGCVGKDNFGQLLVDALRSKGVDTSGIVYSDVKTTIAFVHIDEHGERSFDFYRQPGADMMLAKEDIDLKLISQSRIFHVGSISMTDEPVREATLMTLKHAKEKGKVISFDPNLRPLLWDNLDHAKRQIETVMQYADIVKVSEEELAFLTGEEDISRGAGQLFEKNSLSLLFVTVGDKGSYAYNANGFVFVPGIAVKAVDTTGCGDAFFAGVLYQLLKSDRLSESLAKDELEFILQFGNAMGAFVAKHKGGIPAMPTLLQIEEFIAEVYSTG</sequence>
<evidence type="ECO:0000313" key="7">
    <source>
        <dbReference type="EMBL" id="MDQ0233089.1"/>
    </source>
</evidence>
<evidence type="ECO:0000256" key="1">
    <source>
        <dbReference type="ARBA" id="ARBA00010688"/>
    </source>
</evidence>
<evidence type="ECO:0000256" key="4">
    <source>
        <dbReference type="ARBA" id="ARBA00022777"/>
    </source>
</evidence>
<evidence type="ECO:0000256" key="5">
    <source>
        <dbReference type="ARBA" id="ARBA00022840"/>
    </source>
</evidence>
<evidence type="ECO:0000259" key="6">
    <source>
        <dbReference type="Pfam" id="PF00294"/>
    </source>
</evidence>
<protein>
    <submittedName>
        <fullName evidence="7">Sugar/nucleoside kinase (Ribokinase family)</fullName>
    </submittedName>
</protein>
<accession>A0ABT9ZMF1</accession>
<dbReference type="PANTHER" id="PTHR43085">
    <property type="entry name" value="HEXOKINASE FAMILY MEMBER"/>
    <property type="match status" value="1"/>
</dbReference>
<dbReference type="RefSeq" id="WP_307345913.1">
    <property type="nucleotide sequence ID" value="NZ_JAUSUD010000030.1"/>
</dbReference>
<dbReference type="PRINTS" id="PR00990">
    <property type="entry name" value="RIBOKINASE"/>
</dbReference>
<dbReference type="Proteomes" id="UP001234495">
    <property type="component" value="Unassembled WGS sequence"/>
</dbReference>
<keyword evidence="3" id="KW-0547">Nucleotide-binding</keyword>
<dbReference type="CDD" id="cd01167">
    <property type="entry name" value="bac_FRK"/>
    <property type="match status" value="1"/>
</dbReference>
<dbReference type="SUPFAM" id="SSF53613">
    <property type="entry name" value="Ribokinase-like"/>
    <property type="match status" value="1"/>
</dbReference>
<keyword evidence="8" id="KW-1185">Reference proteome</keyword>
<evidence type="ECO:0000313" key="8">
    <source>
        <dbReference type="Proteomes" id="UP001234495"/>
    </source>
</evidence>
<dbReference type="Gene3D" id="3.40.1190.20">
    <property type="match status" value="1"/>
</dbReference>